<name>A0ABM7F1V5_9ACTN</name>
<dbReference type="InterPro" id="IPR050471">
    <property type="entry name" value="AB_hydrolase"/>
</dbReference>
<dbReference type="SUPFAM" id="SSF53474">
    <property type="entry name" value="alpha/beta-Hydrolases"/>
    <property type="match status" value="1"/>
</dbReference>
<keyword evidence="3" id="KW-1185">Reference proteome</keyword>
<dbReference type="EMBL" id="AP018448">
    <property type="protein sequence ID" value="BBC29742.1"/>
    <property type="molecule type" value="Genomic_DNA"/>
</dbReference>
<dbReference type="GO" id="GO:0016787">
    <property type="term" value="F:hydrolase activity"/>
    <property type="evidence" value="ECO:0007669"/>
    <property type="project" value="UniProtKB-KW"/>
</dbReference>
<keyword evidence="2" id="KW-0378">Hydrolase</keyword>
<dbReference type="Pfam" id="PF00561">
    <property type="entry name" value="Abhydrolase_1"/>
    <property type="match status" value="1"/>
</dbReference>
<dbReference type="InterPro" id="IPR029058">
    <property type="entry name" value="AB_hydrolase_fold"/>
</dbReference>
<dbReference type="Proteomes" id="UP001321542">
    <property type="component" value="Chromosome"/>
</dbReference>
<dbReference type="InterPro" id="IPR000073">
    <property type="entry name" value="AB_hydrolase_1"/>
</dbReference>
<protein>
    <submittedName>
        <fullName evidence="2">Alpha/beta hydrolase</fullName>
    </submittedName>
</protein>
<evidence type="ECO:0000313" key="2">
    <source>
        <dbReference type="EMBL" id="BBC29742.1"/>
    </source>
</evidence>
<dbReference type="Gene3D" id="3.40.50.1820">
    <property type="entry name" value="alpha/beta hydrolase"/>
    <property type="match status" value="1"/>
</dbReference>
<reference evidence="2 3" key="1">
    <citation type="journal article" date="2010" name="ChemBioChem">
        <title>Cloning and characterization of the biosynthetic gene cluster of 16-membered macrolide antibiotic FD-891: involvement of a dual functional cytochrome P450 monooxygenase catalyzing epoxidation and hydroxylation.</title>
        <authorList>
            <person name="Kudo F."/>
            <person name="Motegi A."/>
            <person name="Mizoue K."/>
            <person name="Eguchi T."/>
        </authorList>
    </citation>
    <scope>NUCLEOTIDE SEQUENCE [LARGE SCALE GENOMIC DNA]</scope>
    <source>
        <strain evidence="2 3">A-8890</strain>
    </source>
</reference>
<dbReference type="PRINTS" id="PR00111">
    <property type="entry name" value="ABHYDROLASE"/>
</dbReference>
<reference evidence="2 3" key="2">
    <citation type="journal article" date="2023" name="ChemBioChem">
        <title>Acyltransferase Domain Exchange between Two Independent Type I Polyketide Synthases in the Same Producer Strain of Macrolide Antibiotics.</title>
        <authorList>
            <person name="Kudo F."/>
            <person name="Kishikawa K."/>
            <person name="Tsuboi K."/>
            <person name="Kido T."/>
            <person name="Usui T."/>
            <person name="Hashimoto J."/>
            <person name="Shin-Ya K."/>
            <person name="Miyanaga A."/>
            <person name="Eguchi T."/>
        </authorList>
    </citation>
    <scope>NUCLEOTIDE SEQUENCE [LARGE SCALE GENOMIC DNA]</scope>
    <source>
        <strain evidence="2 3">A-8890</strain>
    </source>
</reference>
<dbReference type="PANTHER" id="PTHR43433">
    <property type="entry name" value="HYDROLASE, ALPHA/BETA FOLD FAMILY PROTEIN"/>
    <property type="match status" value="1"/>
</dbReference>
<feature type="domain" description="AB hydrolase-1" evidence="1">
    <location>
        <begin position="43"/>
        <end position="272"/>
    </location>
</feature>
<accession>A0ABM7F1V5</accession>
<evidence type="ECO:0000259" key="1">
    <source>
        <dbReference type="Pfam" id="PF00561"/>
    </source>
</evidence>
<organism evidence="2 3">
    <name type="scientific">Streptomyces graminofaciens</name>
    <dbReference type="NCBI Taxonomy" id="68212"/>
    <lineage>
        <taxon>Bacteria</taxon>
        <taxon>Bacillati</taxon>
        <taxon>Actinomycetota</taxon>
        <taxon>Actinomycetes</taxon>
        <taxon>Kitasatosporales</taxon>
        <taxon>Streptomycetaceae</taxon>
        <taxon>Streptomyces</taxon>
    </lineage>
</organism>
<dbReference type="PANTHER" id="PTHR43433:SF5">
    <property type="entry name" value="AB HYDROLASE-1 DOMAIN-CONTAINING PROTEIN"/>
    <property type="match status" value="1"/>
</dbReference>
<proteinExistence type="predicted"/>
<gene>
    <name evidence="2" type="ORF">SGFS_010360</name>
</gene>
<sequence>MSSTDTPNEAVITSYAKAPARTVSADGVTYAYRELGPKGGIPVVFFVHLAATLDNWDPRIIDPIAKGRHVIAFDNRGVGASTGQVPDSVEAMAEDAYTFIKALGYDKIDVFSFSLGGMVAQALVVKHPELVRKLVLTGTGPKGGKDMDKVARVTYWDILRATLTRSDPKEFLFFNRNATGKPAARAFVNRLKERTVDRDADIKTKAFQTQLKAIKKWGRSAPDDLSSITQPTLIANGDNDRMVPSVLSEDLHRRIKGSELIIYPDSGHGGIFQYHQEFAPVAVEFLAR</sequence>
<dbReference type="RefSeq" id="WP_286247916.1">
    <property type="nucleotide sequence ID" value="NZ_AP018448.1"/>
</dbReference>
<evidence type="ECO:0000313" key="3">
    <source>
        <dbReference type="Proteomes" id="UP001321542"/>
    </source>
</evidence>